<evidence type="ECO:0000313" key="2">
    <source>
        <dbReference type="Proteomes" id="UP000490800"/>
    </source>
</evidence>
<keyword evidence="2" id="KW-1185">Reference proteome</keyword>
<accession>A0A7X3FMQ4</accession>
<reference evidence="1 2" key="1">
    <citation type="journal article" date="2019" name="Microorganisms">
        <title>Paenibacillus lutrae sp. nov., A Chitinolytic Species Isolated from A River Otter in Castril Natural Park, Granada, Spain.</title>
        <authorList>
            <person name="Rodriguez M."/>
            <person name="Reina J.C."/>
            <person name="Bejar V."/>
            <person name="Llamas I."/>
        </authorList>
    </citation>
    <scope>NUCLEOTIDE SEQUENCE [LARGE SCALE GENOMIC DNA]</scope>
    <source>
        <strain evidence="1 2">N10</strain>
    </source>
</reference>
<proteinExistence type="predicted"/>
<comment type="caution">
    <text evidence="1">The sequence shown here is derived from an EMBL/GenBank/DDBJ whole genome shotgun (WGS) entry which is preliminary data.</text>
</comment>
<dbReference type="OrthoDB" id="2940203at2"/>
<dbReference type="Proteomes" id="UP000490800">
    <property type="component" value="Unassembled WGS sequence"/>
</dbReference>
<protein>
    <submittedName>
        <fullName evidence="1">Uncharacterized protein</fullName>
    </submittedName>
</protein>
<name>A0A7X3FMQ4_9BACL</name>
<gene>
    <name evidence="1" type="ORF">EDM21_24185</name>
</gene>
<evidence type="ECO:0000313" key="1">
    <source>
        <dbReference type="EMBL" id="MVP02570.1"/>
    </source>
</evidence>
<dbReference type="EMBL" id="RHLK01000029">
    <property type="protein sequence ID" value="MVP02570.1"/>
    <property type="molecule type" value="Genomic_DNA"/>
</dbReference>
<sequence>MIAASCGESLGYIWLRKEEINYDKLFYLKGIALIEALSLIQARRPEWFEEYKRLLNNKE</sequence>
<dbReference type="AlphaFoldDB" id="A0A7X3FMQ4"/>
<organism evidence="1 2">
    <name type="scientific">Paenibacillus lutrae</name>
    <dbReference type="NCBI Taxonomy" id="2078573"/>
    <lineage>
        <taxon>Bacteria</taxon>
        <taxon>Bacillati</taxon>
        <taxon>Bacillota</taxon>
        <taxon>Bacilli</taxon>
        <taxon>Bacillales</taxon>
        <taxon>Paenibacillaceae</taxon>
        <taxon>Paenibacillus</taxon>
    </lineage>
</organism>